<protein>
    <submittedName>
        <fullName evidence="1">Uncharacterized protein</fullName>
    </submittedName>
</protein>
<name>A0A9P4GFD6_9PLEO</name>
<dbReference type="Proteomes" id="UP000800039">
    <property type="component" value="Unassembled WGS sequence"/>
</dbReference>
<comment type="caution">
    <text evidence="1">The sequence shown here is derived from an EMBL/GenBank/DDBJ whole genome shotgun (WGS) entry which is preliminary data.</text>
</comment>
<sequence length="458" mass="53192">MEAPIILPSTRLFIGPSHELFGFDRIWVSIFEGRHRVLGRNGDDTQDLKLLTRILEDANPKHARISLWFYLTDRDVRSAFMPSDEYHYTPHPHTALNGQTPLVWTVDFDQNRIFYDRDGMHLVHYFRLPDERPLRLRQFRHYIPSQPYAPMQLPMTAANPSTSKFKRISAPRNTIPPQLFDFVYRLAHDYEVNWRTSKFTTESYGLQQLANGILSCFTLNFRTQEIFPAERNVSLFRFPVDVGNLLRWRTWPSPPVVSTVSVGDTHILLTERIDEAMTLVNEHFASVCKSLYLRAHGRATDHVKTHGWPCFHSDTDGCTTQYIVTTIREIQYFRKTCETVSRTRVSPFFNGPGPPSRIGVRWMLNAIHGHAYPMCTPIHKLPIELQYTILDFTSAGSYMDRAMYAGVLGIGDSFDWKLGTLPLKLCQLSRKRTLDNKRSEHQVLFWDEYVAMSYQVKV</sequence>
<dbReference type="AlphaFoldDB" id="A0A9P4GFD6"/>
<accession>A0A9P4GFD6</accession>
<keyword evidence="2" id="KW-1185">Reference proteome</keyword>
<dbReference type="GeneID" id="63852923"/>
<organism evidence="1 2">
    <name type="scientific">Cucurbitaria berberidis CBS 394.84</name>
    <dbReference type="NCBI Taxonomy" id="1168544"/>
    <lineage>
        <taxon>Eukaryota</taxon>
        <taxon>Fungi</taxon>
        <taxon>Dikarya</taxon>
        <taxon>Ascomycota</taxon>
        <taxon>Pezizomycotina</taxon>
        <taxon>Dothideomycetes</taxon>
        <taxon>Pleosporomycetidae</taxon>
        <taxon>Pleosporales</taxon>
        <taxon>Pleosporineae</taxon>
        <taxon>Cucurbitariaceae</taxon>
        <taxon>Cucurbitaria</taxon>
    </lineage>
</organism>
<dbReference type="EMBL" id="ML976617">
    <property type="protein sequence ID" value="KAF1844224.1"/>
    <property type="molecule type" value="Genomic_DNA"/>
</dbReference>
<evidence type="ECO:0000313" key="2">
    <source>
        <dbReference type="Proteomes" id="UP000800039"/>
    </source>
</evidence>
<evidence type="ECO:0000313" key="1">
    <source>
        <dbReference type="EMBL" id="KAF1844224.1"/>
    </source>
</evidence>
<proteinExistence type="predicted"/>
<dbReference type="RefSeq" id="XP_040786787.1">
    <property type="nucleotide sequence ID" value="XM_040935672.1"/>
</dbReference>
<gene>
    <name evidence="1" type="ORF">K460DRAFT_388097</name>
</gene>
<reference evidence="1" key="1">
    <citation type="submission" date="2020-01" db="EMBL/GenBank/DDBJ databases">
        <authorList>
            <consortium name="DOE Joint Genome Institute"/>
            <person name="Haridas S."/>
            <person name="Albert R."/>
            <person name="Binder M."/>
            <person name="Bloem J."/>
            <person name="Labutti K."/>
            <person name="Salamov A."/>
            <person name="Andreopoulos B."/>
            <person name="Baker S.E."/>
            <person name="Barry K."/>
            <person name="Bills G."/>
            <person name="Bluhm B.H."/>
            <person name="Cannon C."/>
            <person name="Castanera R."/>
            <person name="Culley D.E."/>
            <person name="Daum C."/>
            <person name="Ezra D."/>
            <person name="Gonzalez J.B."/>
            <person name="Henrissat B."/>
            <person name="Kuo A."/>
            <person name="Liang C."/>
            <person name="Lipzen A."/>
            <person name="Lutzoni F."/>
            <person name="Magnuson J."/>
            <person name="Mondo S."/>
            <person name="Nolan M."/>
            <person name="Ohm R."/>
            <person name="Pangilinan J."/>
            <person name="Park H.-J."/>
            <person name="Ramirez L."/>
            <person name="Alfaro M."/>
            <person name="Sun H."/>
            <person name="Tritt A."/>
            <person name="Yoshinaga Y."/>
            <person name="Zwiers L.-H."/>
            <person name="Turgeon B.G."/>
            <person name="Goodwin S.B."/>
            <person name="Spatafora J.W."/>
            <person name="Crous P.W."/>
            <person name="Grigoriev I.V."/>
        </authorList>
    </citation>
    <scope>NUCLEOTIDE SEQUENCE</scope>
    <source>
        <strain evidence="1">CBS 394.84</strain>
    </source>
</reference>
<dbReference type="OrthoDB" id="4934446at2759"/>